<dbReference type="PRINTS" id="PR00100">
    <property type="entry name" value="AOTCASE"/>
</dbReference>
<accession>A0ABR5TKI4</accession>
<dbReference type="PRINTS" id="PR00101">
    <property type="entry name" value="ATCASE"/>
</dbReference>
<feature type="domain" description="Aspartate/ornithine carbamoyltransferase carbamoyl-P binding" evidence="9">
    <location>
        <begin position="10"/>
        <end position="146"/>
    </location>
</feature>
<evidence type="ECO:0000256" key="1">
    <source>
        <dbReference type="ARBA" id="ARBA00004852"/>
    </source>
</evidence>
<evidence type="ECO:0000313" key="11">
    <source>
        <dbReference type="Proteomes" id="UP000070467"/>
    </source>
</evidence>
<keyword evidence="4 7" id="KW-0665">Pyrimidine biosynthesis</keyword>
<dbReference type="NCBIfam" id="NF002032">
    <property type="entry name" value="PRK00856.1"/>
    <property type="match status" value="1"/>
</dbReference>
<evidence type="ECO:0000313" key="10">
    <source>
        <dbReference type="EMBL" id="KXB55708.1"/>
    </source>
</evidence>
<dbReference type="Proteomes" id="UP000070467">
    <property type="component" value="Unassembled WGS sequence"/>
</dbReference>
<feature type="binding site" evidence="7">
    <location>
        <position position="136"/>
    </location>
    <ligand>
        <name>carbamoyl phosphate</name>
        <dbReference type="ChEBI" id="CHEBI:58228"/>
    </ligand>
</feature>
<evidence type="ECO:0000256" key="5">
    <source>
        <dbReference type="ARBA" id="ARBA00043884"/>
    </source>
</evidence>
<evidence type="ECO:0000256" key="3">
    <source>
        <dbReference type="ARBA" id="ARBA00022679"/>
    </source>
</evidence>
<comment type="function">
    <text evidence="5 7">Catalyzes the condensation of carbamoyl phosphate and aspartate to form carbamoyl aspartate and inorganic phosphate, the committed step in the de novo pyrimidine nucleotide biosynthesis pathway.</text>
</comment>
<evidence type="ECO:0000256" key="2">
    <source>
        <dbReference type="ARBA" id="ARBA00008896"/>
    </source>
</evidence>
<gene>
    <name evidence="7" type="primary">pyrB</name>
    <name evidence="10" type="ORF">HMPREF1871_01161</name>
</gene>
<dbReference type="SUPFAM" id="SSF53671">
    <property type="entry name" value="Aspartate/ornithine carbamoyltransferase"/>
    <property type="match status" value="1"/>
</dbReference>
<dbReference type="PANTHER" id="PTHR45753">
    <property type="entry name" value="ORNITHINE CARBAMOYLTRANSFERASE, MITOCHONDRIAL"/>
    <property type="match status" value="1"/>
</dbReference>
<keyword evidence="3 7" id="KW-0808">Transferase</keyword>
<feature type="binding site" evidence="7">
    <location>
        <position position="57"/>
    </location>
    <ligand>
        <name>carbamoyl phosphate</name>
        <dbReference type="ChEBI" id="CHEBI:58228"/>
    </ligand>
</feature>
<dbReference type="InterPro" id="IPR006131">
    <property type="entry name" value="Asp_carbamoyltransf_Asp/Orn-bd"/>
</dbReference>
<feature type="binding site" evidence="7">
    <location>
        <position position="215"/>
    </location>
    <ligand>
        <name>L-aspartate</name>
        <dbReference type="ChEBI" id="CHEBI:29991"/>
    </ligand>
</feature>
<dbReference type="HAMAP" id="MF_00001">
    <property type="entry name" value="Asp_carb_tr"/>
    <property type="match status" value="1"/>
</dbReference>
<feature type="binding site" evidence="7">
    <location>
        <position position="107"/>
    </location>
    <ligand>
        <name>carbamoyl phosphate</name>
        <dbReference type="ChEBI" id="CHEBI:58228"/>
    </ligand>
</feature>
<comment type="subunit">
    <text evidence="7">Heterododecamer (2C3:3R2) of six catalytic PyrB chains organized as two trimers (C3), and six regulatory PyrI chains organized as three dimers (R2).</text>
</comment>
<dbReference type="EC" id="2.1.3.2" evidence="7"/>
<proteinExistence type="inferred from homology"/>
<evidence type="ECO:0000256" key="4">
    <source>
        <dbReference type="ARBA" id="ARBA00022975"/>
    </source>
</evidence>
<dbReference type="Pfam" id="PF02729">
    <property type="entry name" value="OTCace_N"/>
    <property type="match status" value="1"/>
</dbReference>
<organism evidence="10 11">
    <name type="scientific">Gemelliphila asaccharolytica</name>
    <dbReference type="NCBI Taxonomy" id="502393"/>
    <lineage>
        <taxon>Bacteria</taxon>
        <taxon>Bacillati</taxon>
        <taxon>Bacillota</taxon>
        <taxon>Bacilli</taxon>
        <taxon>Bacillales</taxon>
        <taxon>Gemellaceae</taxon>
        <taxon>Gemelliphila</taxon>
    </lineage>
</organism>
<comment type="caution">
    <text evidence="10">The sequence shown here is derived from an EMBL/GenBank/DDBJ whole genome shotgun (WGS) entry which is preliminary data.</text>
</comment>
<comment type="pathway">
    <text evidence="1 7">Pyrimidine metabolism; UMP biosynthesis via de novo pathway; (S)-dihydroorotate from bicarbonate: step 2/3.</text>
</comment>
<dbReference type="InterPro" id="IPR006132">
    <property type="entry name" value="Asp/Orn_carbamoyltranf_P-bd"/>
</dbReference>
<feature type="domain" description="Aspartate/ornithine carbamoyltransferase Asp/Orn-binding" evidence="8">
    <location>
        <begin position="152"/>
        <end position="292"/>
    </location>
</feature>
<protein>
    <recommendedName>
        <fullName evidence="7">Aspartate carbamoyltransferase</fullName>
        <ecNumber evidence="7">2.1.3.2</ecNumber>
    </recommendedName>
    <alternativeName>
        <fullName evidence="7">Aspartate transcarbamylase</fullName>
        <shortName evidence="7">ATCase</shortName>
    </alternativeName>
</protein>
<dbReference type="InterPro" id="IPR036901">
    <property type="entry name" value="Asp/Orn_carbamoylTrfase_sf"/>
</dbReference>
<dbReference type="NCBIfam" id="TIGR00670">
    <property type="entry name" value="asp_carb_tr"/>
    <property type="match status" value="1"/>
</dbReference>
<dbReference type="InterPro" id="IPR002082">
    <property type="entry name" value="Asp_carbamoyltransf"/>
</dbReference>
<dbReference type="InterPro" id="IPR006130">
    <property type="entry name" value="Asp/Orn_carbamoylTrfase"/>
</dbReference>
<evidence type="ECO:0000259" key="9">
    <source>
        <dbReference type="Pfam" id="PF02729"/>
    </source>
</evidence>
<dbReference type="Gene3D" id="3.40.50.1370">
    <property type="entry name" value="Aspartate/ornithine carbamoyltransferase"/>
    <property type="match status" value="2"/>
</dbReference>
<feature type="binding site" evidence="7">
    <location>
        <position position="133"/>
    </location>
    <ligand>
        <name>carbamoyl phosphate</name>
        <dbReference type="ChEBI" id="CHEBI:58228"/>
    </ligand>
</feature>
<dbReference type="PROSITE" id="PS00097">
    <property type="entry name" value="CARBAMOYLTRANSFERASE"/>
    <property type="match status" value="1"/>
</dbReference>
<dbReference type="EMBL" id="LSDB01000065">
    <property type="protein sequence ID" value="KXB55708.1"/>
    <property type="molecule type" value="Genomic_DNA"/>
</dbReference>
<feature type="binding site" evidence="7">
    <location>
        <position position="257"/>
    </location>
    <ligand>
        <name>carbamoyl phosphate</name>
        <dbReference type="ChEBI" id="CHEBI:58228"/>
    </ligand>
</feature>
<reference evidence="10 11" key="1">
    <citation type="submission" date="2016-01" db="EMBL/GenBank/DDBJ databases">
        <authorList>
            <person name="Mitreva M."/>
            <person name="Pepin K.H."/>
            <person name="Mihindukulasuriya K.A."/>
            <person name="Fulton R."/>
            <person name="Fronick C."/>
            <person name="O'Laughlin M."/>
            <person name="Miner T."/>
            <person name="Herter B."/>
            <person name="Rosa B.A."/>
            <person name="Cordes M."/>
            <person name="Tomlinson C."/>
            <person name="Wollam A."/>
            <person name="Palsikar V.B."/>
            <person name="Mardis E.R."/>
            <person name="Wilson R.K."/>
        </authorList>
    </citation>
    <scope>NUCLEOTIDE SEQUENCE [LARGE SCALE GENOMIC DNA]</scope>
    <source>
        <strain evidence="10 11">KA00071</strain>
    </source>
</reference>
<evidence type="ECO:0000256" key="7">
    <source>
        <dbReference type="HAMAP-Rule" id="MF_00001"/>
    </source>
</evidence>
<feature type="binding site" evidence="7">
    <location>
        <position position="166"/>
    </location>
    <ligand>
        <name>L-aspartate</name>
        <dbReference type="ChEBI" id="CHEBI:29991"/>
    </ligand>
</feature>
<comment type="similarity">
    <text evidence="2 7">Belongs to the aspartate/ornithine carbamoyltransferase superfamily. ATCase family.</text>
</comment>
<feature type="binding site" evidence="7">
    <location>
        <position position="58"/>
    </location>
    <ligand>
        <name>carbamoyl phosphate</name>
        <dbReference type="ChEBI" id="CHEBI:58228"/>
    </ligand>
</feature>
<sequence length="300" mass="34460">MEKKEDNMNKNLLKMSDLSEKEVYSLIERALELKKGGYPKKRDDLFVANLFFENSTRTKHSFEVAEKKLKLNVINFSASSSSINKGESLADTVKTLESIGCDIFVIRHSEDEYYKNLDTNAKIINAGDGRGEHPSQCLLDLMTMYENFGKIKGLKVVIVGDIKNSRVARSNYNVLTRLGAEVKFVCPEIFKDTTLGEVVNFDDILENVDVLMMLRVQHERHDGKEKFDKEEYHKNFGLTKERYNKLKKEAIIMHPAPVNRGVEIDSELVESEKSKIFTQMTNGMYMREAILEKIIKDNNL</sequence>
<evidence type="ECO:0000256" key="6">
    <source>
        <dbReference type="ARBA" id="ARBA00048859"/>
    </source>
</evidence>
<evidence type="ECO:0000259" key="8">
    <source>
        <dbReference type="Pfam" id="PF00185"/>
    </source>
</evidence>
<name>A0ABR5TKI4_9BACL</name>
<comment type="catalytic activity">
    <reaction evidence="6 7">
        <text>carbamoyl phosphate + L-aspartate = N-carbamoyl-L-aspartate + phosphate + H(+)</text>
        <dbReference type="Rhea" id="RHEA:20013"/>
        <dbReference type="ChEBI" id="CHEBI:15378"/>
        <dbReference type="ChEBI" id="CHEBI:29991"/>
        <dbReference type="ChEBI" id="CHEBI:32814"/>
        <dbReference type="ChEBI" id="CHEBI:43474"/>
        <dbReference type="ChEBI" id="CHEBI:58228"/>
        <dbReference type="EC" id="2.1.3.2"/>
    </reaction>
</comment>
<keyword evidence="11" id="KW-1185">Reference proteome</keyword>
<dbReference type="PANTHER" id="PTHR45753:SF6">
    <property type="entry name" value="ASPARTATE CARBAMOYLTRANSFERASE"/>
    <property type="match status" value="1"/>
</dbReference>
<feature type="binding site" evidence="7">
    <location>
        <position position="256"/>
    </location>
    <ligand>
        <name>carbamoyl phosphate</name>
        <dbReference type="ChEBI" id="CHEBI:58228"/>
    </ligand>
</feature>
<feature type="binding site" evidence="7">
    <location>
        <position position="85"/>
    </location>
    <ligand>
        <name>L-aspartate</name>
        <dbReference type="ChEBI" id="CHEBI:29991"/>
    </ligand>
</feature>
<dbReference type="Pfam" id="PF00185">
    <property type="entry name" value="OTCace"/>
    <property type="match status" value="1"/>
</dbReference>